<gene>
    <name evidence="11" type="ORF">UIB01_17750</name>
</gene>
<dbReference type="PANTHER" id="PTHR30561">
    <property type="entry name" value="SMR FAMILY PROTON-DEPENDENT DRUG EFFLUX TRANSPORTER SUGE"/>
    <property type="match status" value="1"/>
</dbReference>
<evidence type="ECO:0000256" key="7">
    <source>
        <dbReference type="ARBA" id="ARBA00038151"/>
    </source>
</evidence>
<dbReference type="InterPro" id="IPR045324">
    <property type="entry name" value="Small_multidrug_res"/>
</dbReference>
<keyword evidence="2" id="KW-0813">Transport</keyword>
<dbReference type="AlphaFoldDB" id="A0A023WWV0"/>
<proteinExistence type="inferred from homology"/>
<dbReference type="FunFam" id="1.10.3730.20:FF:000001">
    <property type="entry name" value="Quaternary ammonium compound resistance transporter SugE"/>
    <property type="match status" value="1"/>
</dbReference>
<dbReference type="InterPro" id="IPR000390">
    <property type="entry name" value="Small_drug/metabolite_transptr"/>
</dbReference>
<feature type="transmembrane region" description="Helical" evidence="10">
    <location>
        <begin position="86"/>
        <end position="105"/>
    </location>
</feature>
<dbReference type="Gene3D" id="1.10.3730.20">
    <property type="match status" value="1"/>
</dbReference>
<evidence type="ECO:0000256" key="3">
    <source>
        <dbReference type="ARBA" id="ARBA00022475"/>
    </source>
</evidence>
<evidence type="ECO:0000256" key="6">
    <source>
        <dbReference type="ARBA" id="ARBA00023136"/>
    </source>
</evidence>
<dbReference type="GO" id="GO:0005886">
    <property type="term" value="C:plasma membrane"/>
    <property type="evidence" value="ECO:0007669"/>
    <property type="project" value="UniProtKB-SubCell"/>
</dbReference>
<reference evidence="11 12" key="1">
    <citation type="submission" date="2014-03" db="EMBL/GenBank/DDBJ databases">
        <title>Complete genome sequence of Pseudomonas stutzeri 19SMN4.</title>
        <authorList>
            <person name="Brunet-Galmes I."/>
            <person name="Nogales B."/>
            <person name="Busquets A."/>
            <person name="Pena A."/>
            <person name="Gomila M."/>
            <person name="Garcia-Valdes E."/>
            <person name="Lalucat J."/>
            <person name="Bennasar A."/>
            <person name="Bosch R."/>
        </authorList>
    </citation>
    <scope>NUCLEOTIDE SEQUENCE [LARGE SCALE GENOMIC DNA]</scope>
    <source>
        <strain evidence="11 12">19SMN4</strain>
    </source>
</reference>
<feature type="transmembrane region" description="Helical" evidence="10">
    <location>
        <begin position="29"/>
        <end position="49"/>
    </location>
</feature>
<evidence type="ECO:0000256" key="5">
    <source>
        <dbReference type="ARBA" id="ARBA00022989"/>
    </source>
</evidence>
<evidence type="ECO:0000313" key="12">
    <source>
        <dbReference type="Proteomes" id="UP000025238"/>
    </source>
</evidence>
<dbReference type="RefSeq" id="WP_038663204.1">
    <property type="nucleotide sequence ID" value="NZ_JBNNJC010000013.1"/>
</dbReference>
<evidence type="ECO:0000313" key="11">
    <source>
        <dbReference type="EMBL" id="AHY44210.1"/>
    </source>
</evidence>
<name>A0A023WWV0_STUST</name>
<evidence type="ECO:0000256" key="8">
    <source>
        <dbReference type="ARBA" id="ARBA00039168"/>
    </source>
</evidence>
<evidence type="ECO:0000256" key="10">
    <source>
        <dbReference type="SAM" id="Phobius"/>
    </source>
</evidence>
<dbReference type="PATRIC" id="fig|316.97.peg.3548"/>
<sequence>MHSAWIMLTIAGLLEVGWAIGLKASEGFTRPLPSVLTIVAMAGSFFLLARAMQVLPVGTAYAIWVGIGALGTVALGIVIFGESASTARLVSVVLLLAGLVGLKLTA</sequence>
<dbReference type="NCBIfam" id="NF008512">
    <property type="entry name" value="PRK11431.1"/>
    <property type="match status" value="1"/>
</dbReference>
<keyword evidence="3" id="KW-1003">Cell membrane</keyword>
<protein>
    <recommendedName>
        <fullName evidence="8">Guanidinium exporter</fullName>
    </recommendedName>
</protein>
<dbReference type="EMBL" id="CP007509">
    <property type="protein sequence ID" value="AHY44210.1"/>
    <property type="molecule type" value="Genomic_DNA"/>
</dbReference>
<dbReference type="Proteomes" id="UP000025238">
    <property type="component" value="Chromosome"/>
</dbReference>
<dbReference type="PANTHER" id="PTHR30561:SF0">
    <property type="entry name" value="GUANIDINIUM EXPORTER"/>
    <property type="match status" value="1"/>
</dbReference>
<organism evidence="11 12">
    <name type="scientific">Stutzerimonas stutzeri</name>
    <name type="common">Pseudomonas stutzeri</name>
    <dbReference type="NCBI Taxonomy" id="316"/>
    <lineage>
        <taxon>Bacteria</taxon>
        <taxon>Pseudomonadati</taxon>
        <taxon>Pseudomonadota</taxon>
        <taxon>Gammaproteobacteria</taxon>
        <taxon>Pseudomonadales</taxon>
        <taxon>Pseudomonadaceae</taxon>
        <taxon>Stutzerimonas</taxon>
    </lineage>
</organism>
<comment type="subcellular location">
    <subcellularLocation>
        <location evidence="1 9">Cell membrane</location>
        <topology evidence="1 9">Multi-pass membrane protein</topology>
    </subcellularLocation>
</comment>
<keyword evidence="4 9" id="KW-0812">Transmembrane</keyword>
<evidence type="ECO:0000256" key="2">
    <source>
        <dbReference type="ARBA" id="ARBA00022448"/>
    </source>
</evidence>
<dbReference type="GO" id="GO:0022857">
    <property type="term" value="F:transmembrane transporter activity"/>
    <property type="evidence" value="ECO:0007669"/>
    <property type="project" value="InterPro"/>
</dbReference>
<keyword evidence="6 10" id="KW-0472">Membrane</keyword>
<feature type="transmembrane region" description="Helical" evidence="10">
    <location>
        <begin position="61"/>
        <end position="80"/>
    </location>
</feature>
<keyword evidence="5 10" id="KW-1133">Transmembrane helix</keyword>
<accession>A0A023WWV0</accession>
<evidence type="ECO:0000256" key="1">
    <source>
        <dbReference type="ARBA" id="ARBA00004651"/>
    </source>
</evidence>
<dbReference type="SUPFAM" id="SSF103481">
    <property type="entry name" value="Multidrug resistance efflux transporter EmrE"/>
    <property type="match status" value="1"/>
</dbReference>
<dbReference type="GO" id="GO:1990961">
    <property type="term" value="P:xenobiotic detoxification by transmembrane export across the plasma membrane"/>
    <property type="evidence" value="ECO:0007669"/>
    <property type="project" value="UniProtKB-ARBA"/>
</dbReference>
<comment type="similarity">
    <text evidence="7">Belongs to the drug/metabolite transporter (DMT) superfamily. Small multidrug resistance (SMR) (TC 2.A.7.1) family. Gdx/SugE subfamily.</text>
</comment>
<evidence type="ECO:0000256" key="4">
    <source>
        <dbReference type="ARBA" id="ARBA00022692"/>
    </source>
</evidence>
<dbReference type="KEGG" id="pstu:UIB01_17750"/>
<dbReference type="InterPro" id="IPR037185">
    <property type="entry name" value="EmrE-like"/>
</dbReference>
<dbReference type="Pfam" id="PF00893">
    <property type="entry name" value="Multi_Drug_Res"/>
    <property type="match status" value="1"/>
</dbReference>
<evidence type="ECO:0000256" key="9">
    <source>
        <dbReference type="RuleBase" id="RU003942"/>
    </source>
</evidence>